<accession>A0A975BRA7</accession>
<name>A0A975BRA7_9BACT</name>
<dbReference type="InterPro" id="IPR000215">
    <property type="entry name" value="Serpin_fam"/>
</dbReference>
<dbReference type="Gene3D" id="2.30.39.10">
    <property type="entry name" value="Alpha-1-antitrypsin, domain 1"/>
    <property type="match status" value="1"/>
</dbReference>
<dbReference type="AlphaFoldDB" id="A0A975BRA7"/>
<dbReference type="InterPro" id="IPR023795">
    <property type="entry name" value="Serpin_CS"/>
</dbReference>
<sequence length="623" mass="68314">MVMAQNIPEIEVQDSTLTMPLFLEQEKEIEGITLAIEYDKDVLDATGVTLAGGILENKDYTLIPINTDDEGKAKVSIYSGRELSPGSTETPFAFVDFKIIGRFGDSSLLSFEKFECNEMPVSGKSGFGVNETISDKVKVIVRSDKAENFNLTHAILVLKILAGMAEEGINSDINEDGKTGTEDAVYILRVIAGLTQPSDDQIEIMQSEKPRVTSPDVSADDLRDLVAGNTEFALALYQKLSENEGNLFYSPYSISQALAMTYSGAKNETEQQMKDTLHFLSQDRLHPAFNALDLELSTRGHGAEGQDGEGFRLNIANSIWGQTSYPFLSSFVDVLAENYGAGLNLLDFAKSPNDSRIAINEWVSDQTEEKIKDLIPPGAISSFTRLVLTNAIYFNAAWKFPFEEEATQNDTFYLADGTEMSVPMMSQTKPFGYAKGEGYEAVELLYDGDELSMVILLPDAPDTSGDSVTTSVTSFGSLFRRSSRDFGTFESSLTAEQLSTITESLELKNMQLKMPKFKYESDSVSLSETLAQMGMPIAFGDGADFSGMDGTRNLFISDVIHKAFVSVDEAGTEAAAATAVIMDESVPPEPIEVTINRPFIFLIRDIETKAILFIGRMVTIIDN</sequence>
<dbReference type="Pfam" id="PF00079">
    <property type="entry name" value="Serpin"/>
    <property type="match status" value="1"/>
</dbReference>
<feature type="domain" description="Serpin" evidence="2">
    <location>
        <begin position="234"/>
        <end position="620"/>
    </location>
</feature>
<comment type="similarity">
    <text evidence="1">Belongs to the serpin family.</text>
</comment>
<dbReference type="InterPro" id="IPR042185">
    <property type="entry name" value="Serpin_sf_2"/>
</dbReference>
<dbReference type="PANTHER" id="PTHR11461">
    <property type="entry name" value="SERINE PROTEASE INHIBITOR, SERPIN"/>
    <property type="match status" value="1"/>
</dbReference>
<dbReference type="KEGG" id="dmm:dnm_062010"/>
<dbReference type="EMBL" id="CP061800">
    <property type="protein sequence ID" value="QTA90140.1"/>
    <property type="molecule type" value="Genomic_DNA"/>
</dbReference>
<dbReference type="Gene3D" id="2.60.40.680">
    <property type="match status" value="1"/>
</dbReference>
<dbReference type="InterPro" id="IPR036186">
    <property type="entry name" value="Serpin_sf"/>
</dbReference>
<dbReference type="GO" id="GO:0004867">
    <property type="term" value="F:serine-type endopeptidase inhibitor activity"/>
    <property type="evidence" value="ECO:0007669"/>
    <property type="project" value="InterPro"/>
</dbReference>
<dbReference type="Gene3D" id="3.30.497.10">
    <property type="entry name" value="Antithrombin, subunit I, domain 2"/>
    <property type="match status" value="1"/>
</dbReference>
<dbReference type="GO" id="GO:0030246">
    <property type="term" value="F:carbohydrate binding"/>
    <property type="evidence" value="ECO:0007669"/>
    <property type="project" value="InterPro"/>
</dbReference>
<reference evidence="3" key="1">
    <citation type="journal article" date="2021" name="Microb. Physiol.">
        <title>Proteogenomic Insights into the Physiology of Marine, Sulfate-Reducing, Filamentous Desulfonema limicola and Desulfonema magnum.</title>
        <authorList>
            <person name="Schnaars V."/>
            <person name="Wohlbrand L."/>
            <person name="Scheve S."/>
            <person name="Hinrichs C."/>
            <person name="Reinhardt R."/>
            <person name="Rabus R."/>
        </authorList>
    </citation>
    <scope>NUCLEOTIDE SEQUENCE</scope>
    <source>
        <strain evidence="3">4be13</strain>
    </source>
</reference>
<gene>
    <name evidence="3" type="ORF">dnm_062010</name>
</gene>
<organism evidence="3 4">
    <name type="scientific">Desulfonema magnum</name>
    <dbReference type="NCBI Taxonomy" id="45655"/>
    <lineage>
        <taxon>Bacteria</taxon>
        <taxon>Pseudomonadati</taxon>
        <taxon>Thermodesulfobacteriota</taxon>
        <taxon>Desulfobacteria</taxon>
        <taxon>Desulfobacterales</taxon>
        <taxon>Desulfococcaceae</taxon>
        <taxon>Desulfonema</taxon>
    </lineage>
</organism>
<dbReference type="InterPro" id="IPR042178">
    <property type="entry name" value="Serpin_sf_1"/>
</dbReference>
<dbReference type="InterPro" id="IPR023796">
    <property type="entry name" value="Serpin_dom"/>
</dbReference>
<dbReference type="GO" id="GO:0005615">
    <property type="term" value="C:extracellular space"/>
    <property type="evidence" value="ECO:0007669"/>
    <property type="project" value="InterPro"/>
</dbReference>
<evidence type="ECO:0000313" key="3">
    <source>
        <dbReference type="EMBL" id="QTA90140.1"/>
    </source>
</evidence>
<proteinExistence type="inferred from homology"/>
<dbReference type="PROSITE" id="PS00284">
    <property type="entry name" value="SERPIN"/>
    <property type="match status" value="1"/>
</dbReference>
<dbReference type="Proteomes" id="UP000663722">
    <property type="component" value="Chromosome"/>
</dbReference>
<dbReference type="PANTHER" id="PTHR11461:SF211">
    <property type="entry name" value="GH10112P-RELATED"/>
    <property type="match status" value="1"/>
</dbReference>
<dbReference type="SUPFAM" id="SSF49384">
    <property type="entry name" value="Carbohydrate-binding domain"/>
    <property type="match status" value="1"/>
</dbReference>
<evidence type="ECO:0000313" key="4">
    <source>
        <dbReference type="Proteomes" id="UP000663722"/>
    </source>
</evidence>
<dbReference type="InterPro" id="IPR008965">
    <property type="entry name" value="CBM2/CBM3_carb-bd_dom_sf"/>
</dbReference>
<evidence type="ECO:0000256" key="1">
    <source>
        <dbReference type="RuleBase" id="RU000411"/>
    </source>
</evidence>
<keyword evidence="4" id="KW-1185">Reference proteome</keyword>
<dbReference type="SUPFAM" id="SSF56574">
    <property type="entry name" value="Serpins"/>
    <property type="match status" value="1"/>
</dbReference>
<dbReference type="CDD" id="cd19590">
    <property type="entry name" value="serpin_thermopin-like"/>
    <property type="match status" value="1"/>
</dbReference>
<protein>
    <submittedName>
        <fullName evidence="3">Serpin domain-containing protein</fullName>
    </submittedName>
</protein>
<dbReference type="SMART" id="SM00093">
    <property type="entry name" value="SERPIN"/>
    <property type="match status" value="1"/>
</dbReference>
<evidence type="ECO:0000259" key="2">
    <source>
        <dbReference type="SMART" id="SM00093"/>
    </source>
</evidence>